<dbReference type="Proteomes" id="UP000827721">
    <property type="component" value="Unassembled WGS sequence"/>
</dbReference>
<accession>A0ABQ8I316</accession>
<keyword evidence="3" id="KW-1185">Reference proteome</keyword>
<comment type="caution">
    <text evidence="2">The sequence shown here is derived from an EMBL/GenBank/DDBJ whole genome shotgun (WGS) entry which is preliminary data.</text>
</comment>
<proteinExistence type="predicted"/>
<gene>
    <name evidence="2" type="ORF">JRO89_XS05G0232000</name>
</gene>
<organism evidence="2 3">
    <name type="scientific">Xanthoceras sorbifolium</name>
    <dbReference type="NCBI Taxonomy" id="99658"/>
    <lineage>
        <taxon>Eukaryota</taxon>
        <taxon>Viridiplantae</taxon>
        <taxon>Streptophyta</taxon>
        <taxon>Embryophyta</taxon>
        <taxon>Tracheophyta</taxon>
        <taxon>Spermatophyta</taxon>
        <taxon>Magnoliopsida</taxon>
        <taxon>eudicotyledons</taxon>
        <taxon>Gunneridae</taxon>
        <taxon>Pentapetalae</taxon>
        <taxon>rosids</taxon>
        <taxon>malvids</taxon>
        <taxon>Sapindales</taxon>
        <taxon>Sapindaceae</taxon>
        <taxon>Xanthoceroideae</taxon>
        <taxon>Xanthoceras</taxon>
    </lineage>
</organism>
<evidence type="ECO:0000256" key="1">
    <source>
        <dbReference type="SAM" id="MobiDB-lite"/>
    </source>
</evidence>
<dbReference type="PANTHER" id="PTHR33116:SF86">
    <property type="entry name" value="REVERSE TRANSCRIPTASE DOMAIN-CONTAINING PROTEIN"/>
    <property type="match status" value="1"/>
</dbReference>
<evidence type="ECO:0000313" key="3">
    <source>
        <dbReference type="Proteomes" id="UP000827721"/>
    </source>
</evidence>
<sequence>MIFTRASVANFKYIKSTMELYSQASGQVVNFDKSVMCCSNHVSLSEANSLAALLGVRIVTCHERYLGLPSFSNPNEKGLFKSIKDHIWAKLKGCNSSIFSAGGRGVLLKAVIQAIPIYNMNLFLSPKNLILELHAKKIATESSTVELSTVPCNSSIFFSGQRIKHRRFATSAALRNSSSSSSNPNRKKPIDSGVGSSKQAKLVDNAKNDVALVSSSGVRAQKRQALSFKSLFGKRSLWRRILFASTKVRSIILLNVITIIYGNFF</sequence>
<dbReference type="PANTHER" id="PTHR33116">
    <property type="entry name" value="REVERSE TRANSCRIPTASE ZINC-BINDING DOMAIN-CONTAINING PROTEIN-RELATED-RELATED"/>
    <property type="match status" value="1"/>
</dbReference>
<dbReference type="EMBL" id="JAFEMO010000005">
    <property type="protein sequence ID" value="KAH7570971.1"/>
    <property type="molecule type" value="Genomic_DNA"/>
</dbReference>
<name>A0ABQ8I316_9ROSI</name>
<feature type="region of interest" description="Disordered" evidence="1">
    <location>
        <begin position="174"/>
        <end position="197"/>
    </location>
</feature>
<reference evidence="2 3" key="1">
    <citation type="submission" date="2021-02" db="EMBL/GenBank/DDBJ databases">
        <title>Plant Genome Project.</title>
        <authorList>
            <person name="Zhang R.-G."/>
        </authorList>
    </citation>
    <scope>NUCLEOTIDE SEQUENCE [LARGE SCALE GENOMIC DNA]</scope>
    <source>
        <tissue evidence="2">Leaves</tissue>
    </source>
</reference>
<evidence type="ECO:0000313" key="2">
    <source>
        <dbReference type="EMBL" id="KAH7570971.1"/>
    </source>
</evidence>
<protein>
    <submittedName>
        <fullName evidence="2">Uncharacterized protein</fullName>
    </submittedName>
</protein>